<dbReference type="InterPro" id="IPR001623">
    <property type="entry name" value="DnaJ_domain"/>
</dbReference>
<reference evidence="3" key="1">
    <citation type="submission" date="2021-01" db="EMBL/GenBank/DDBJ databases">
        <authorList>
            <person name="Corre E."/>
            <person name="Pelletier E."/>
            <person name="Niang G."/>
            <person name="Scheremetjew M."/>
            <person name="Finn R."/>
            <person name="Kale V."/>
            <person name="Holt S."/>
            <person name="Cochrane G."/>
            <person name="Meng A."/>
            <person name="Brown T."/>
            <person name="Cohen L."/>
        </authorList>
    </citation>
    <scope>NUCLEOTIDE SEQUENCE</scope>
    <source>
        <strain evidence="3">SM1012Den-03</strain>
    </source>
</reference>
<dbReference type="InterPro" id="IPR036869">
    <property type="entry name" value="J_dom_sf"/>
</dbReference>
<dbReference type="PROSITE" id="PS50076">
    <property type="entry name" value="DNAJ_2"/>
    <property type="match status" value="1"/>
</dbReference>
<dbReference type="Pfam" id="PF00226">
    <property type="entry name" value="DnaJ"/>
    <property type="match status" value="1"/>
</dbReference>
<dbReference type="InterPro" id="IPR053025">
    <property type="entry name" value="Mito_ATP_Synthase-Asso"/>
</dbReference>
<dbReference type="SUPFAM" id="SSF46565">
    <property type="entry name" value="Chaperone J-domain"/>
    <property type="match status" value="1"/>
</dbReference>
<keyword evidence="5" id="KW-1185">Reference proteome</keyword>
<dbReference type="Proteomes" id="UP001224775">
    <property type="component" value="Unassembled WGS sequence"/>
</dbReference>
<dbReference type="PANTHER" id="PTHR44873">
    <property type="entry name" value="DNAJ HOMOLOG SUBFAMILY C MEMBER 30, MITOCHONDRIAL"/>
    <property type="match status" value="1"/>
</dbReference>
<dbReference type="EMBL" id="JATAAI010000021">
    <property type="protein sequence ID" value="KAK1738225.1"/>
    <property type="molecule type" value="Genomic_DNA"/>
</dbReference>
<proteinExistence type="predicted"/>
<feature type="compositionally biased region" description="Basic and acidic residues" evidence="1">
    <location>
        <begin position="215"/>
        <end position="255"/>
    </location>
</feature>
<evidence type="ECO:0000313" key="5">
    <source>
        <dbReference type="Proteomes" id="UP001224775"/>
    </source>
</evidence>
<dbReference type="SMART" id="SM00271">
    <property type="entry name" value="DnaJ"/>
    <property type="match status" value="1"/>
</dbReference>
<evidence type="ECO:0000313" key="4">
    <source>
        <dbReference type="EMBL" id="KAK1738225.1"/>
    </source>
</evidence>
<gene>
    <name evidence="4" type="ORF">QTG54_010894</name>
    <name evidence="3" type="ORF">SMAR0320_LOCUS20473</name>
</gene>
<sequence>MSAPLNQFSKDLYKLLKLPRTATQSEIKQSYRKIALVLHPDRHDGCDIKTAEFKEVSEAYRVLSDYTKRTEYDRWLDGVSLDTDGRIRRKGTSRAAQRNPFYRKVYSPAAPPGMKTFDRQRHYDMHYGDGMMNEEIERARKRAEAASPRKSGYSYQSPLGSGFSFDKGKPLGEQMNPYSRKGSKQHDHINNTGGYRIEYEESYMEMNTSSNFSEARKVMSSKEHVVERMNDRRKNRERERGDPNPYQERRRRVENGEESGCVVM</sequence>
<evidence type="ECO:0000256" key="1">
    <source>
        <dbReference type="SAM" id="MobiDB-lite"/>
    </source>
</evidence>
<evidence type="ECO:0000259" key="2">
    <source>
        <dbReference type="PROSITE" id="PS50076"/>
    </source>
</evidence>
<dbReference type="CDD" id="cd06257">
    <property type="entry name" value="DnaJ"/>
    <property type="match status" value="1"/>
</dbReference>
<dbReference type="EMBL" id="HBGZ01028806">
    <property type="protein sequence ID" value="CAD9625831.1"/>
    <property type="molecule type" value="Transcribed_RNA"/>
</dbReference>
<organism evidence="3">
    <name type="scientific">Skeletonema marinoi</name>
    <dbReference type="NCBI Taxonomy" id="267567"/>
    <lineage>
        <taxon>Eukaryota</taxon>
        <taxon>Sar</taxon>
        <taxon>Stramenopiles</taxon>
        <taxon>Ochrophyta</taxon>
        <taxon>Bacillariophyta</taxon>
        <taxon>Coscinodiscophyceae</taxon>
        <taxon>Thalassiosirophycidae</taxon>
        <taxon>Thalassiosirales</taxon>
        <taxon>Skeletonemataceae</taxon>
        <taxon>Skeletonema</taxon>
        <taxon>Skeletonema marinoi-dohrnii complex</taxon>
    </lineage>
</organism>
<accession>A0A7S2PY01</accession>
<dbReference type="AlphaFoldDB" id="A0A7S2PY01"/>
<dbReference type="PANTHER" id="PTHR44873:SF1">
    <property type="entry name" value="DNAJ HOMOLOG SUBFAMILY C MEMBER 30, MITOCHONDRIAL"/>
    <property type="match status" value="1"/>
</dbReference>
<reference evidence="4" key="2">
    <citation type="submission" date="2023-06" db="EMBL/GenBank/DDBJ databases">
        <title>Survivors Of The Sea: Transcriptome response of Skeletonema marinoi to long-term dormancy.</title>
        <authorList>
            <person name="Pinder M.I.M."/>
            <person name="Kourtchenko O."/>
            <person name="Robertson E.K."/>
            <person name="Larsson T."/>
            <person name="Maumus F."/>
            <person name="Osuna-Cruz C.M."/>
            <person name="Vancaester E."/>
            <person name="Stenow R."/>
            <person name="Vandepoele K."/>
            <person name="Ploug H."/>
            <person name="Bruchert V."/>
            <person name="Godhe A."/>
            <person name="Topel M."/>
        </authorList>
    </citation>
    <scope>NUCLEOTIDE SEQUENCE</scope>
    <source>
        <strain evidence="4">R05AC</strain>
    </source>
</reference>
<protein>
    <submittedName>
        <fullName evidence="4">DnaJ domain-containing protein</fullName>
    </submittedName>
</protein>
<evidence type="ECO:0000313" key="3">
    <source>
        <dbReference type="EMBL" id="CAD9625831.1"/>
    </source>
</evidence>
<name>A0A7S2PY01_9STRA</name>
<feature type="region of interest" description="Disordered" evidence="1">
    <location>
        <begin position="215"/>
        <end position="264"/>
    </location>
</feature>
<dbReference type="Gene3D" id="1.10.287.110">
    <property type="entry name" value="DnaJ domain"/>
    <property type="match status" value="1"/>
</dbReference>
<dbReference type="PRINTS" id="PR00625">
    <property type="entry name" value="JDOMAIN"/>
</dbReference>
<feature type="domain" description="J" evidence="2">
    <location>
        <begin position="11"/>
        <end position="76"/>
    </location>
</feature>